<dbReference type="GO" id="GO:1902201">
    <property type="term" value="P:negative regulation of bacterial-type flagellum-dependent cell motility"/>
    <property type="evidence" value="ECO:0007669"/>
    <property type="project" value="TreeGrafter"/>
</dbReference>
<proteinExistence type="predicted"/>
<feature type="transmembrane region" description="Helical" evidence="2">
    <location>
        <begin position="264"/>
        <end position="290"/>
    </location>
</feature>
<evidence type="ECO:0000256" key="2">
    <source>
        <dbReference type="SAM" id="Phobius"/>
    </source>
</evidence>
<feature type="transmembrane region" description="Helical" evidence="2">
    <location>
        <begin position="72"/>
        <end position="91"/>
    </location>
</feature>
<dbReference type="Proteomes" id="UP000199515">
    <property type="component" value="Unassembled WGS sequence"/>
</dbReference>
<feature type="transmembrane region" description="Helical" evidence="2">
    <location>
        <begin position="211"/>
        <end position="239"/>
    </location>
</feature>
<dbReference type="InterPro" id="IPR043128">
    <property type="entry name" value="Rev_trsase/Diguanyl_cyclase"/>
</dbReference>
<dbReference type="Gene3D" id="3.30.70.270">
    <property type="match status" value="1"/>
</dbReference>
<evidence type="ECO:0000256" key="1">
    <source>
        <dbReference type="SAM" id="MobiDB-lite"/>
    </source>
</evidence>
<feature type="compositionally biased region" description="Low complexity" evidence="1">
    <location>
        <begin position="14"/>
        <end position="25"/>
    </location>
</feature>
<evidence type="ECO:0000259" key="3">
    <source>
        <dbReference type="PROSITE" id="PS50887"/>
    </source>
</evidence>
<dbReference type="FunFam" id="3.30.70.270:FF:000001">
    <property type="entry name" value="Diguanylate cyclase domain protein"/>
    <property type="match status" value="1"/>
</dbReference>
<accession>A0A1H3DEH7</accession>
<dbReference type="GO" id="GO:0005886">
    <property type="term" value="C:plasma membrane"/>
    <property type="evidence" value="ECO:0007669"/>
    <property type="project" value="TreeGrafter"/>
</dbReference>
<dbReference type="EMBL" id="FNON01000003">
    <property type="protein sequence ID" value="SDX64757.1"/>
    <property type="molecule type" value="Genomic_DNA"/>
</dbReference>
<keyword evidence="5" id="KW-1185">Reference proteome</keyword>
<dbReference type="Pfam" id="PF00990">
    <property type="entry name" value="GGDEF"/>
    <property type="match status" value="1"/>
</dbReference>
<feature type="transmembrane region" description="Helical" evidence="2">
    <location>
        <begin position="103"/>
        <end position="120"/>
    </location>
</feature>
<dbReference type="STRING" id="589385.SAMN05421504_103359"/>
<keyword evidence="2" id="KW-0472">Membrane</keyword>
<organism evidence="4 5">
    <name type="scientific">Amycolatopsis xylanica</name>
    <dbReference type="NCBI Taxonomy" id="589385"/>
    <lineage>
        <taxon>Bacteria</taxon>
        <taxon>Bacillati</taxon>
        <taxon>Actinomycetota</taxon>
        <taxon>Actinomycetes</taxon>
        <taxon>Pseudonocardiales</taxon>
        <taxon>Pseudonocardiaceae</taxon>
        <taxon>Amycolatopsis</taxon>
    </lineage>
</organism>
<dbReference type="SUPFAM" id="SSF55073">
    <property type="entry name" value="Nucleotide cyclase"/>
    <property type="match status" value="1"/>
</dbReference>
<evidence type="ECO:0000313" key="4">
    <source>
        <dbReference type="EMBL" id="SDX64757.1"/>
    </source>
</evidence>
<dbReference type="PROSITE" id="PS50887">
    <property type="entry name" value="GGDEF"/>
    <property type="match status" value="1"/>
</dbReference>
<dbReference type="GO" id="GO:0043709">
    <property type="term" value="P:cell adhesion involved in single-species biofilm formation"/>
    <property type="evidence" value="ECO:0007669"/>
    <property type="project" value="TreeGrafter"/>
</dbReference>
<protein>
    <submittedName>
        <fullName evidence="4">Diguanylate cyclase (GGDEF) domain-containing protein</fullName>
    </submittedName>
</protein>
<dbReference type="InterPro" id="IPR029787">
    <property type="entry name" value="Nucleotide_cyclase"/>
</dbReference>
<keyword evidence="2" id="KW-0812">Transmembrane</keyword>
<sequence>MIGSSHGEQRGTFGAAPSQGAPGPATSVNVPPGSAASPTARPHGRRHRIVEQLRGLSWKTIRKWDLWTKPRPMIAFLLSWEIIVTGFLAWGTATARPITGIDWLRVSALAACATLHIQLTRRQEERRRNRTTAVHIDLGGIWILPAALLLPIQLTLLLILIIRVQRWFNSRRPPHKFVFTTFTHAAAALLAQVVFRWLFDDNLGRLDQSSSWTAFGLLLLAGFAYAALQAVMIGALLAVDGTTAPTLRNILGSKADNLLDASTIGLGTITTVLIVNIPPAIVILVLISVVGNRLAEINQLQSEARTDAKTGVFNVRGWSESAERALTRAAKSEAKLAVLMIDLDHFKWINDTYGHPAGDDVLRNVAQTLGEVTRPSDVVGRFGGEEFLVLLPDIAEEAAKAAADRVLTAIAGLRVVTTDNHGGKATITGRTTSIGVALFPKDGSTLDELLQSADGAVYRAKEGGRNRVEYAEKGRTAPVTPKHHH</sequence>
<reference evidence="4 5" key="1">
    <citation type="submission" date="2016-10" db="EMBL/GenBank/DDBJ databases">
        <authorList>
            <person name="de Groot N.N."/>
        </authorList>
    </citation>
    <scope>NUCLEOTIDE SEQUENCE [LARGE SCALE GENOMIC DNA]</scope>
    <source>
        <strain evidence="4 5">CPCC 202699</strain>
    </source>
</reference>
<evidence type="ECO:0000313" key="5">
    <source>
        <dbReference type="Proteomes" id="UP000199515"/>
    </source>
</evidence>
<dbReference type="CDD" id="cd01949">
    <property type="entry name" value="GGDEF"/>
    <property type="match status" value="1"/>
</dbReference>
<name>A0A1H3DEH7_9PSEU</name>
<dbReference type="SMART" id="SM00267">
    <property type="entry name" value="GGDEF"/>
    <property type="match status" value="1"/>
</dbReference>
<dbReference type="PANTHER" id="PTHR45138:SF9">
    <property type="entry name" value="DIGUANYLATE CYCLASE DGCM-RELATED"/>
    <property type="match status" value="1"/>
</dbReference>
<dbReference type="RefSeq" id="WP_245757336.1">
    <property type="nucleotide sequence ID" value="NZ_FNON01000003.1"/>
</dbReference>
<feature type="region of interest" description="Disordered" evidence="1">
    <location>
        <begin position="1"/>
        <end position="46"/>
    </location>
</feature>
<dbReference type="GO" id="GO:0052621">
    <property type="term" value="F:diguanylate cyclase activity"/>
    <property type="evidence" value="ECO:0007669"/>
    <property type="project" value="TreeGrafter"/>
</dbReference>
<dbReference type="InterPro" id="IPR050469">
    <property type="entry name" value="Diguanylate_Cyclase"/>
</dbReference>
<gene>
    <name evidence="4" type="ORF">SAMN05421504_103359</name>
</gene>
<feature type="transmembrane region" description="Helical" evidence="2">
    <location>
        <begin position="177"/>
        <end position="199"/>
    </location>
</feature>
<feature type="domain" description="GGDEF" evidence="3">
    <location>
        <begin position="334"/>
        <end position="473"/>
    </location>
</feature>
<dbReference type="InterPro" id="IPR000160">
    <property type="entry name" value="GGDEF_dom"/>
</dbReference>
<dbReference type="AlphaFoldDB" id="A0A1H3DEH7"/>
<feature type="transmembrane region" description="Helical" evidence="2">
    <location>
        <begin position="141"/>
        <end position="165"/>
    </location>
</feature>
<dbReference type="NCBIfam" id="TIGR00254">
    <property type="entry name" value="GGDEF"/>
    <property type="match status" value="1"/>
</dbReference>
<keyword evidence="2" id="KW-1133">Transmembrane helix</keyword>
<dbReference type="PANTHER" id="PTHR45138">
    <property type="entry name" value="REGULATORY COMPONENTS OF SENSORY TRANSDUCTION SYSTEM"/>
    <property type="match status" value="1"/>
</dbReference>